<dbReference type="PROSITE" id="PS51257">
    <property type="entry name" value="PROKAR_LIPOPROTEIN"/>
    <property type="match status" value="1"/>
</dbReference>
<dbReference type="KEGG" id="tum:CBW65_03950"/>
<reference evidence="3" key="1">
    <citation type="submission" date="2017-05" db="EMBL/GenBank/DDBJ databases">
        <authorList>
            <person name="Sung H."/>
        </authorList>
    </citation>
    <scope>NUCLEOTIDE SEQUENCE [LARGE SCALE GENOMIC DNA]</scope>
    <source>
        <strain evidence="3">AR23208</strain>
    </source>
</reference>
<protein>
    <recommendedName>
        <fullName evidence="4">YtkA-like domain-containing protein</fullName>
    </recommendedName>
</protein>
<evidence type="ECO:0000256" key="1">
    <source>
        <dbReference type="SAM" id="SignalP"/>
    </source>
</evidence>
<name>A0A1Y0IJ25_9BACL</name>
<evidence type="ECO:0000313" key="2">
    <source>
        <dbReference type="EMBL" id="ARU60310.1"/>
    </source>
</evidence>
<proteinExistence type="predicted"/>
<sequence>MGFKKLIFAMPFILLVGCGTDIAVNENHAPSSTNAASEVSDADLYAAIQPEVHGHHVMLNVSFLGGEQYFSSGGEIETAVVTDNNDPAAQPIPVMFEKADETSFHGEVIAPRPGTWTLTLTVKHGTRVKEFKSSFVVK</sequence>
<evidence type="ECO:0008006" key="4">
    <source>
        <dbReference type="Google" id="ProtNLM"/>
    </source>
</evidence>
<dbReference type="Proteomes" id="UP000195437">
    <property type="component" value="Chromosome"/>
</dbReference>
<dbReference type="RefSeq" id="WP_087455697.1">
    <property type="nucleotide sequence ID" value="NZ_CP021434.1"/>
</dbReference>
<keyword evidence="1" id="KW-0732">Signal</keyword>
<accession>A0A1Y0IJ25</accession>
<organism evidence="2 3">
    <name type="scientific">Tumebacillus avium</name>
    <dbReference type="NCBI Taxonomy" id="1903704"/>
    <lineage>
        <taxon>Bacteria</taxon>
        <taxon>Bacillati</taxon>
        <taxon>Bacillota</taxon>
        <taxon>Bacilli</taxon>
        <taxon>Bacillales</taxon>
        <taxon>Alicyclobacillaceae</taxon>
        <taxon>Tumebacillus</taxon>
    </lineage>
</organism>
<keyword evidence="3" id="KW-1185">Reference proteome</keyword>
<feature type="signal peptide" evidence="1">
    <location>
        <begin position="1"/>
        <end position="23"/>
    </location>
</feature>
<dbReference type="EMBL" id="CP021434">
    <property type="protein sequence ID" value="ARU60310.1"/>
    <property type="molecule type" value="Genomic_DNA"/>
</dbReference>
<gene>
    <name evidence="2" type="ORF">CBW65_03950</name>
</gene>
<dbReference type="AlphaFoldDB" id="A0A1Y0IJ25"/>
<evidence type="ECO:0000313" key="3">
    <source>
        <dbReference type="Proteomes" id="UP000195437"/>
    </source>
</evidence>
<feature type="chain" id="PRO_5013344765" description="YtkA-like domain-containing protein" evidence="1">
    <location>
        <begin position="24"/>
        <end position="138"/>
    </location>
</feature>